<evidence type="ECO:0000256" key="4">
    <source>
        <dbReference type="ARBA" id="ARBA00023157"/>
    </source>
</evidence>
<evidence type="ECO:0000313" key="8">
    <source>
        <dbReference type="Proteomes" id="UP000887568"/>
    </source>
</evidence>
<dbReference type="InterPro" id="IPR006208">
    <property type="entry name" value="Glyco_hormone_CN"/>
</dbReference>
<name>A0A914B9W6_PATMI</name>
<protein>
    <recommendedName>
        <fullName evidence="6">CTCK domain-containing protein</fullName>
    </recommendedName>
</protein>
<dbReference type="Pfam" id="PF00007">
    <property type="entry name" value="Cys_knot"/>
    <property type="match status" value="1"/>
</dbReference>
<dbReference type="SMART" id="SM00041">
    <property type="entry name" value="CT"/>
    <property type="match status" value="1"/>
</dbReference>
<dbReference type="GO" id="GO:0005179">
    <property type="term" value="F:hormone activity"/>
    <property type="evidence" value="ECO:0007669"/>
    <property type="project" value="InterPro"/>
</dbReference>
<evidence type="ECO:0000259" key="6">
    <source>
        <dbReference type="SMART" id="SM00041"/>
    </source>
</evidence>
<proteinExistence type="inferred from homology"/>
<dbReference type="GeneID" id="119741304"/>
<sequence length="136" mass="14983">MTSLTTHACLLVATLVLMCACALAIDPGTATGCYVHNAMRHTVEKDGCRPYEITVSGCWGRCATIEVPALEPPFVTASHPVCGFTSYEERHVQLPDCDPGVDPTYTYQNARRCECSTIDSSNTMYSYRPDYFVSKK</sequence>
<dbReference type="OrthoDB" id="10006958at2759"/>
<dbReference type="PANTHER" id="PTHR11515">
    <property type="entry name" value="GLYCOPROTEIN HORMONE BETA CHAIN"/>
    <property type="match status" value="1"/>
</dbReference>
<dbReference type="Proteomes" id="UP000887568">
    <property type="component" value="Unplaced"/>
</dbReference>
<evidence type="ECO:0000256" key="3">
    <source>
        <dbReference type="ARBA" id="ARBA00022525"/>
    </source>
</evidence>
<dbReference type="OMA" id="SYRPDYF"/>
<dbReference type="InterPro" id="IPR001545">
    <property type="entry name" value="Gonadotropin_bsu"/>
</dbReference>
<keyword evidence="4" id="KW-1015">Disulfide bond</keyword>
<dbReference type="RefSeq" id="XP_038072983.1">
    <property type="nucleotide sequence ID" value="XM_038217055.1"/>
</dbReference>
<keyword evidence="8" id="KW-1185">Reference proteome</keyword>
<dbReference type="GO" id="GO:0005737">
    <property type="term" value="C:cytoplasm"/>
    <property type="evidence" value="ECO:0007669"/>
    <property type="project" value="TreeGrafter"/>
</dbReference>
<dbReference type="SMART" id="SM00068">
    <property type="entry name" value="GHB"/>
    <property type="match status" value="1"/>
</dbReference>
<dbReference type="GO" id="GO:0005615">
    <property type="term" value="C:extracellular space"/>
    <property type="evidence" value="ECO:0007669"/>
    <property type="project" value="TreeGrafter"/>
</dbReference>
<comment type="subcellular location">
    <subcellularLocation>
        <location evidence="1">Secreted</location>
    </subcellularLocation>
</comment>
<comment type="similarity">
    <text evidence="2">Belongs to the glycoprotein hormones subunit beta family.</text>
</comment>
<feature type="chain" id="PRO_5037771271" description="CTCK domain-containing protein" evidence="5">
    <location>
        <begin position="25"/>
        <end position="136"/>
    </location>
</feature>
<dbReference type="AlphaFoldDB" id="A0A914B9W6"/>
<accession>A0A914B9W6</accession>
<dbReference type="PANTHER" id="PTHR11515:SF13">
    <property type="entry name" value="GLYCOPROTEIN HORMONE BETA 5, ISOFORM A"/>
    <property type="match status" value="1"/>
</dbReference>
<keyword evidence="3" id="KW-0964">Secreted</keyword>
<dbReference type="Gene3D" id="2.10.90.10">
    <property type="entry name" value="Cystine-knot cytokines"/>
    <property type="match status" value="1"/>
</dbReference>
<feature type="domain" description="CTCK" evidence="6">
    <location>
        <begin position="36"/>
        <end position="120"/>
    </location>
</feature>
<evidence type="ECO:0000313" key="7">
    <source>
        <dbReference type="EnsemblMetazoa" id="XP_038072983.1"/>
    </source>
</evidence>
<keyword evidence="5" id="KW-0732">Signal</keyword>
<dbReference type="EnsemblMetazoa" id="XM_038217055.1">
    <property type="protein sequence ID" value="XP_038072983.1"/>
    <property type="gene ID" value="LOC119741304"/>
</dbReference>
<dbReference type="InterPro" id="IPR029034">
    <property type="entry name" value="Cystine-knot_cytokine"/>
</dbReference>
<dbReference type="GO" id="GO:0007186">
    <property type="term" value="P:G protein-coupled receptor signaling pathway"/>
    <property type="evidence" value="ECO:0007669"/>
    <property type="project" value="TreeGrafter"/>
</dbReference>
<evidence type="ECO:0000256" key="1">
    <source>
        <dbReference type="ARBA" id="ARBA00004613"/>
    </source>
</evidence>
<feature type="signal peptide" evidence="5">
    <location>
        <begin position="1"/>
        <end position="24"/>
    </location>
</feature>
<evidence type="ECO:0000256" key="2">
    <source>
        <dbReference type="ARBA" id="ARBA00006552"/>
    </source>
</evidence>
<organism evidence="7 8">
    <name type="scientific">Patiria miniata</name>
    <name type="common">Bat star</name>
    <name type="synonym">Asterina miniata</name>
    <dbReference type="NCBI Taxonomy" id="46514"/>
    <lineage>
        <taxon>Eukaryota</taxon>
        <taxon>Metazoa</taxon>
        <taxon>Echinodermata</taxon>
        <taxon>Eleutherozoa</taxon>
        <taxon>Asterozoa</taxon>
        <taxon>Asteroidea</taxon>
        <taxon>Valvatacea</taxon>
        <taxon>Valvatida</taxon>
        <taxon>Asterinidae</taxon>
        <taxon>Patiria</taxon>
    </lineage>
</organism>
<evidence type="ECO:0000256" key="5">
    <source>
        <dbReference type="SAM" id="SignalP"/>
    </source>
</evidence>
<dbReference type="SUPFAM" id="SSF57501">
    <property type="entry name" value="Cystine-knot cytokines"/>
    <property type="match status" value="1"/>
</dbReference>
<reference evidence="7" key="1">
    <citation type="submission" date="2022-11" db="UniProtKB">
        <authorList>
            <consortium name="EnsemblMetazoa"/>
        </authorList>
    </citation>
    <scope>IDENTIFICATION</scope>
</reference>
<dbReference type="InterPro" id="IPR006207">
    <property type="entry name" value="Cys_knot_C"/>
</dbReference>
<dbReference type="FunFam" id="2.10.90.10:FF:000075">
    <property type="entry name" value="Follicle stimulating hormone beta"/>
    <property type="match status" value="1"/>
</dbReference>
<dbReference type="CDD" id="cd00069">
    <property type="entry name" value="GHB_like"/>
    <property type="match status" value="1"/>
</dbReference>